<dbReference type="GO" id="GO:0003724">
    <property type="term" value="F:RNA helicase activity"/>
    <property type="evidence" value="ECO:0007669"/>
    <property type="project" value="UniProtKB-EC"/>
</dbReference>
<dbReference type="PANTHER" id="PTHR19306">
    <property type="entry name" value="STRUCTURAL MAINTENANCE OF CHROMOSOMES 5,6 SMC5, SMC6"/>
    <property type="match status" value="1"/>
</dbReference>
<evidence type="ECO:0000256" key="13">
    <source>
        <dbReference type="SAM" id="MobiDB-lite"/>
    </source>
</evidence>
<dbReference type="GO" id="GO:0005634">
    <property type="term" value="C:nucleus"/>
    <property type="evidence" value="ECO:0007669"/>
    <property type="project" value="UniProtKB-SubCell"/>
</dbReference>
<dbReference type="GO" id="GO:0030915">
    <property type="term" value="C:Smc5-Smc6 complex"/>
    <property type="evidence" value="ECO:0007669"/>
    <property type="project" value="TreeGrafter"/>
</dbReference>
<dbReference type="GO" id="GO:0016787">
    <property type="term" value="F:hydrolase activity"/>
    <property type="evidence" value="ECO:0007669"/>
    <property type="project" value="UniProtKB-KW"/>
</dbReference>
<dbReference type="SUPFAM" id="SSF52540">
    <property type="entry name" value="P-loop containing nucleoside triphosphate hydrolases"/>
    <property type="match status" value="1"/>
</dbReference>
<evidence type="ECO:0000256" key="7">
    <source>
        <dbReference type="ARBA" id="ARBA00022840"/>
    </source>
</evidence>
<keyword evidence="5" id="KW-0547">Nucleotide-binding</keyword>
<evidence type="ECO:0000256" key="11">
    <source>
        <dbReference type="ARBA" id="ARBA00023242"/>
    </source>
</evidence>
<evidence type="ECO:0000256" key="10">
    <source>
        <dbReference type="ARBA" id="ARBA00023204"/>
    </source>
</evidence>
<keyword evidence="6" id="KW-0227">DNA damage</keyword>
<dbReference type="EC" id="3.6.4.13" evidence="15"/>
<evidence type="ECO:0000256" key="2">
    <source>
        <dbReference type="ARBA" id="ARBA00004286"/>
    </source>
</evidence>
<keyword evidence="4" id="KW-0158">Chromosome</keyword>
<dbReference type="InterPro" id="IPR027417">
    <property type="entry name" value="P-loop_NTPase"/>
</dbReference>
<feature type="compositionally biased region" description="Basic and acidic residues" evidence="13">
    <location>
        <begin position="372"/>
        <end position="382"/>
    </location>
</feature>
<evidence type="ECO:0000256" key="12">
    <source>
        <dbReference type="SAM" id="Coils"/>
    </source>
</evidence>
<feature type="region of interest" description="Disordered" evidence="13">
    <location>
        <begin position="361"/>
        <end position="382"/>
    </location>
</feature>
<dbReference type="PANTHER" id="PTHR19306:SF6">
    <property type="entry name" value="STRUCTURAL MAINTENANCE OF CHROMOSOMES PROTEIN 6"/>
    <property type="match status" value="1"/>
</dbReference>
<keyword evidence="10" id="KW-0234">DNA repair</keyword>
<dbReference type="GO" id="GO:0005524">
    <property type="term" value="F:ATP binding"/>
    <property type="evidence" value="ECO:0007669"/>
    <property type="project" value="UniProtKB-KW"/>
</dbReference>
<dbReference type="GO" id="GO:0035861">
    <property type="term" value="C:site of double-strand break"/>
    <property type="evidence" value="ECO:0007669"/>
    <property type="project" value="TreeGrafter"/>
</dbReference>
<feature type="coiled-coil region" evidence="12">
    <location>
        <begin position="216"/>
        <end position="243"/>
    </location>
</feature>
<dbReference type="Proteomes" id="UP001150925">
    <property type="component" value="Unassembled WGS sequence"/>
</dbReference>
<accession>A0A9W8E517</accession>
<protein>
    <submittedName>
        <fullName evidence="15">Structural maintenance of chromosomes protein 6</fullName>
        <ecNumber evidence="15">3.6.4.13</ecNumber>
    </submittedName>
</protein>
<reference evidence="15" key="1">
    <citation type="submission" date="2022-07" db="EMBL/GenBank/DDBJ databases">
        <title>Phylogenomic reconstructions and comparative analyses of Kickxellomycotina fungi.</title>
        <authorList>
            <person name="Reynolds N.K."/>
            <person name="Stajich J.E."/>
            <person name="Barry K."/>
            <person name="Grigoriev I.V."/>
            <person name="Crous P."/>
            <person name="Smith M.E."/>
        </authorList>
    </citation>
    <scope>NUCLEOTIDE SEQUENCE</scope>
    <source>
        <strain evidence="15">RSA 1196</strain>
    </source>
</reference>
<evidence type="ECO:0000313" key="16">
    <source>
        <dbReference type="Proteomes" id="UP001150925"/>
    </source>
</evidence>
<feature type="domain" description="Rad50/SbcC-type AAA" evidence="14">
    <location>
        <begin position="22"/>
        <end position="304"/>
    </location>
</feature>
<dbReference type="EMBL" id="JANBPY010001937">
    <property type="protein sequence ID" value="KAJ1957493.1"/>
    <property type="molecule type" value="Genomic_DNA"/>
</dbReference>
<gene>
    <name evidence="15" type="primary">smc6_2</name>
    <name evidence="15" type="ORF">IWQ62_005074</name>
</gene>
<evidence type="ECO:0000313" key="15">
    <source>
        <dbReference type="EMBL" id="KAJ1957493.1"/>
    </source>
</evidence>
<keyword evidence="15" id="KW-0378">Hydrolase</keyword>
<evidence type="ECO:0000256" key="5">
    <source>
        <dbReference type="ARBA" id="ARBA00022741"/>
    </source>
</evidence>
<dbReference type="Gene3D" id="3.40.50.300">
    <property type="entry name" value="P-loop containing nucleotide triphosphate hydrolases"/>
    <property type="match status" value="1"/>
</dbReference>
<keyword evidence="8 12" id="KW-0175">Coiled coil</keyword>
<comment type="subcellular location">
    <subcellularLocation>
        <location evidence="2">Chromosome</location>
    </subcellularLocation>
    <subcellularLocation>
        <location evidence="1">Nucleus</location>
    </subcellularLocation>
</comment>
<evidence type="ECO:0000259" key="14">
    <source>
        <dbReference type="Pfam" id="PF13476"/>
    </source>
</evidence>
<dbReference type="OrthoDB" id="10072614at2759"/>
<evidence type="ECO:0000256" key="4">
    <source>
        <dbReference type="ARBA" id="ARBA00022454"/>
    </source>
</evidence>
<evidence type="ECO:0000256" key="3">
    <source>
        <dbReference type="ARBA" id="ARBA00006793"/>
    </source>
</evidence>
<organism evidence="15 16">
    <name type="scientific">Dispira parvispora</name>
    <dbReference type="NCBI Taxonomy" id="1520584"/>
    <lineage>
        <taxon>Eukaryota</taxon>
        <taxon>Fungi</taxon>
        <taxon>Fungi incertae sedis</taxon>
        <taxon>Zoopagomycota</taxon>
        <taxon>Kickxellomycotina</taxon>
        <taxon>Dimargaritomycetes</taxon>
        <taxon>Dimargaritales</taxon>
        <taxon>Dimargaritaceae</taxon>
        <taxon>Dispira</taxon>
    </lineage>
</organism>
<comment type="similarity">
    <text evidence="3">Belongs to the SMC family. SMC6 subfamily.</text>
</comment>
<keyword evidence="7" id="KW-0067">ATP-binding</keyword>
<feature type="non-terminal residue" evidence="15">
    <location>
        <position position="416"/>
    </location>
</feature>
<sequence length="416" mass="47880">MPAELTNGTKTSSIPQLGVIESIELVDFMCHEYLRVELGSKINFIIGHNGSGKSAILTAIVICLGGKATATQRATSVKHLIREGAPRATITMQLRNRGRDAYQPNVYGDCITIERILARDSGGGYRLRSGLTDRTVSTRRDDLLAICDHMAIQVDNPLNVLSQDLSRQFLNSTTPEEKYRFFLKGTQLAQLKMDHQILQEGLQTTDAIVTRKRDLLPDLLKEAKEWERRYKDMQNARDLALKLEDLKKEMAWAHVVEKERFHHGAQERVSRAQRKLPLIDKKLEEEQVRLNDLGARLKQVEQEMAQLRSQKETLAAQHADMSSNQRQIKDAVTDLQSDEHDINQEIQGLRRRERELIQSIEQEQRTTQVDIQRQRDQKQNEIQDCKDRQESLNQQKVEIQAEGKVLEVDLQKHRER</sequence>
<evidence type="ECO:0000256" key="6">
    <source>
        <dbReference type="ARBA" id="ARBA00022763"/>
    </source>
</evidence>
<dbReference type="AlphaFoldDB" id="A0A9W8E517"/>
<keyword evidence="16" id="KW-1185">Reference proteome</keyword>
<feature type="compositionally biased region" description="Polar residues" evidence="13">
    <location>
        <begin position="361"/>
        <end position="371"/>
    </location>
</feature>
<dbReference type="GO" id="GO:0000724">
    <property type="term" value="P:double-strand break repair via homologous recombination"/>
    <property type="evidence" value="ECO:0007669"/>
    <property type="project" value="TreeGrafter"/>
</dbReference>
<dbReference type="GO" id="GO:0003697">
    <property type="term" value="F:single-stranded DNA binding"/>
    <property type="evidence" value="ECO:0007669"/>
    <property type="project" value="TreeGrafter"/>
</dbReference>
<name>A0A9W8E517_9FUNG</name>
<dbReference type="GO" id="GO:0003684">
    <property type="term" value="F:damaged DNA binding"/>
    <property type="evidence" value="ECO:0007669"/>
    <property type="project" value="TreeGrafter"/>
</dbReference>
<evidence type="ECO:0000256" key="8">
    <source>
        <dbReference type="ARBA" id="ARBA00023054"/>
    </source>
</evidence>
<evidence type="ECO:0000256" key="1">
    <source>
        <dbReference type="ARBA" id="ARBA00004123"/>
    </source>
</evidence>
<proteinExistence type="inferred from homology"/>
<comment type="caution">
    <text evidence="15">The sequence shown here is derived from an EMBL/GenBank/DDBJ whole genome shotgun (WGS) entry which is preliminary data.</text>
</comment>
<evidence type="ECO:0000256" key="9">
    <source>
        <dbReference type="ARBA" id="ARBA00023172"/>
    </source>
</evidence>
<dbReference type="InterPro" id="IPR038729">
    <property type="entry name" value="Rad50/SbcC_AAA"/>
</dbReference>
<keyword evidence="9" id="KW-0233">DNA recombination</keyword>
<keyword evidence="11" id="KW-0539">Nucleus</keyword>
<dbReference type="Pfam" id="PF13476">
    <property type="entry name" value="AAA_23"/>
    <property type="match status" value="1"/>
</dbReference>